<proteinExistence type="inferred from homology"/>
<dbReference type="InterPro" id="IPR050490">
    <property type="entry name" value="Bact_solute-bd_prot1"/>
</dbReference>
<feature type="signal peptide" evidence="6">
    <location>
        <begin position="1"/>
        <end position="22"/>
    </location>
</feature>
<name>A0A2A6DZZ8_9BACL</name>
<keyword evidence="4" id="KW-0175">Coiled coil</keyword>
<keyword evidence="3 6" id="KW-0732">Signal</keyword>
<dbReference type="GO" id="GO:0055085">
    <property type="term" value="P:transmembrane transport"/>
    <property type="evidence" value="ECO:0007669"/>
    <property type="project" value="InterPro"/>
</dbReference>
<dbReference type="InterPro" id="IPR006061">
    <property type="entry name" value="SBP_1_CS"/>
</dbReference>
<keyword evidence="2" id="KW-0813">Transport</keyword>
<organism evidence="7 8">
    <name type="scientific">Candidatus Reconcilbacillus cellulovorans</name>
    <dbReference type="NCBI Taxonomy" id="1906605"/>
    <lineage>
        <taxon>Bacteria</taxon>
        <taxon>Bacillati</taxon>
        <taxon>Bacillota</taxon>
        <taxon>Bacilli</taxon>
        <taxon>Bacillales</taxon>
        <taxon>Paenibacillaceae</taxon>
        <taxon>Candidatus Reconcilbacillus</taxon>
    </lineage>
</organism>
<dbReference type="Pfam" id="PF01547">
    <property type="entry name" value="SBP_bac_1"/>
    <property type="match status" value="1"/>
</dbReference>
<feature type="coiled-coil region" evidence="4">
    <location>
        <begin position="64"/>
        <end position="98"/>
    </location>
</feature>
<dbReference type="SUPFAM" id="SSF53850">
    <property type="entry name" value="Periplasmic binding protein-like II"/>
    <property type="match status" value="1"/>
</dbReference>
<gene>
    <name evidence="7" type="ORF">BLM47_08905</name>
</gene>
<evidence type="ECO:0000256" key="4">
    <source>
        <dbReference type="SAM" id="Coils"/>
    </source>
</evidence>
<evidence type="ECO:0000256" key="2">
    <source>
        <dbReference type="ARBA" id="ARBA00022448"/>
    </source>
</evidence>
<evidence type="ECO:0000256" key="3">
    <source>
        <dbReference type="ARBA" id="ARBA00022729"/>
    </source>
</evidence>
<evidence type="ECO:0000256" key="6">
    <source>
        <dbReference type="SAM" id="SignalP"/>
    </source>
</evidence>
<sequence>MRGKRLVWTLACGVLASGMLLAGCGGKSSGGESGGAQASVQPSAQPSAEKAEPFTITLRHTQIKDTQKKRLAMLQDVVKATENEVPGLKIELDGVEDKVNRFEKLRAEMAAGNPPQIFDLFGGTDTRDYVKAGRLLDVTPILEELGLKDKFYSLAEFTVDGKVYGLPMAGYVEGLYYNKKIFADNGVQPPKTWDELLKAAETFKSKGITPFALASKDAWVINMMMNTMWVYTAGPTSVEDIVAGKKKWNDPDMLDAFKKYETLVKKGYFQEGNLALAYAEQQNKFAAGEAAMVFDGSWANTPLTDPEKSKVANDVGFMLFPALGGPGDGYINGGWSNGYGFSVKVKDNPRELAAVKAFIKNMYNEQMQKRQLLEEGMLPALKLSDTSGVKPIIAEILSVSSAAKGTFPAFDSIVQPKVREALERGMQELLGGRTTPEKLLENLQKVQEEANRGS</sequence>
<dbReference type="PANTHER" id="PTHR43649">
    <property type="entry name" value="ARABINOSE-BINDING PROTEIN-RELATED"/>
    <property type="match status" value="1"/>
</dbReference>
<dbReference type="PROSITE" id="PS01037">
    <property type="entry name" value="SBP_BACTERIAL_1"/>
    <property type="match status" value="1"/>
</dbReference>
<dbReference type="Proteomes" id="UP000243688">
    <property type="component" value="Unassembled WGS sequence"/>
</dbReference>
<evidence type="ECO:0000313" key="7">
    <source>
        <dbReference type="EMBL" id="PDO10139.1"/>
    </source>
</evidence>
<feature type="chain" id="PRO_5039728868" evidence="6">
    <location>
        <begin position="23"/>
        <end position="454"/>
    </location>
</feature>
<dbReference type="EMBL" id="MOXJ01000019">
    <property type="protein sequence ID" value="PDO10139.1"/>
    <property type="molecule type" value="Genomic_DNA"/>
</dbReference>
<accession>A0A2A6DZZ8</accession>
<dbReference type="InterPro" id="IPR006059">
    <property type="entry name" value="SBP"/>
</dbReference>
<evidence type="ECO:0000256" key="5">
    <source>
        <dbReference type="SAM" id="MobiDB-lite"/>
    </source>
</evidence>
<evidence type="ECO:0000256" key="1">
    <source>
        <dbReference type="ARBA" id="ARBA00008520"/>
    </source>
</evidence>
<protein>
    <submittedName>
        <fullName evidence="7">ABC transporter substrate-binding protein</fullName>
    </submittedName>
</protein>
<dbReference type="Gene3D" id="3.40.190.10">
    <property type="entry name" value="Periplasmic binding protein-like II"/>
    <property type="match status" value="2"/>
</dbReference>
<comment type="caution">
    <text evidence="7">The sequence shown here is derived from an EMBL/GenBank/DDBJ whole genome shotgun (WGS) entry which is preliminary data.</text>
</comment>
<feature type="region of interest" description="Disordered" evidence="5">
    <location>
        <begin position="27"/>
        <end position="52"/>
    </location>
</feature>
<reference evidence="7 8" key="1">
    <citation type="submission" date="2016-12" db="EMBL/GenBank/DDBJ databases">
        <title>Candidatus Reconcilibacillus cellulovorans genome.</title>
        <authorList>
            <person name="Kolinko S."/>
            <person name="Wu Y.-W."/>
            <person name="Tachea F."/>
            <person name="Denzel E."/>
            <person name="Hiras J."/>
            <person name="Baecker N."/>
            <person name="Chan L.J."/>
            <person name="Eichorst S.A."/>
            <person name="Frey D."/>
            <person name="Adams P.D."/>
            <person name="Pray T."/>
            <person name="Tanjore D."/>
            <person name="Petzold C.J."/>
            <person name="Gladden J.M."/>
            <person name="Simmons B.A."/>
            <person name="Singer S.W."/>
        </authorList>
    </citation>
    <scope>NUCLEOTIDE SEQUENCE [LARGE SCALE GENOMIC DNA]</scope>
    <source>
        <strain evidence="7">JTherm</strain>
    </source>
</reference>
<evidence type="ECO:0000313" key="8">
    <source>
        <dbReference type="Proteomes" id="UP000243688"/>
    </source>
</evidence>
<dbReference type="PROSITE" id="PS51257">
    <property type="entry name" value="PROKAR_LIPOPROTEIN"/>
    <property type="match status" value="1"/>
</dbReference>
<dbReference type="AlphaFoldDB" id="A0A2A6DZZ8"/>
<comment type="similarity">
    <text evidence="1">Belongs to the bacterial solute-binding protein 1 family.</text>
</comment>